<dbReference type="PROSITE" id="PS00905">
    <property type="entry name" value="GTP1_OBG"/>
    <property type="match status" value="1"/>
</dbReference>
<organism evidence="5">
    <name type="scientific">Aureoumbra lagunensis</name>
    <dbReference type="NCBI Taxonomy" id="44058"/>
    <lineage>
        <taxon>Eukaryota</taxon>
        <taxon>Sar</taxon>
        <taxon>Stramenopiles</taxon>
        <taxon>Ochrophyta</taxon>
        <taxon>Pelagophyceae</taxon>
        <taxon>Pelagomonadales</taxon>
        <taxon>Aureoumbra</taxon>
    </lineage>
</organism>
<accession>A0A7S3K462</accession>
<dbReference type="FunFam" id="3.10.20.30:FF:000003">
    <property type="entry name" value="Developmentally-regulated GTP-binding protein 1"/>
    <property type="match status" value="1"/>
</dbReference>
<dbReference type="SUPFAM" id="SSF81271">
    <property type="entry name" value="TGS-like"/>
    <property type="match status" value="1"/>
</dbReference>
<dbReference type="Pfam" id="PF02824">
    <property type="entry name" value="TGS"/>
    <property type="match status" value="1"/>
</dbReference>
<feature type="compositionally biased region" description="Basic residues" evidence="3">
    <location>
        <begin position="407"/>
        <end position="422"/>
    </location>
</feature>
<dbReference type="InterPro" id="IPR031662">
    <property type="entry name" value="GTP-binding_2"/>
</dbReference>
<dbReference type="PANTHER" id="PTHR43127">
    <property type="entry name" value="DEVELOPMENTALLY-REGULATED GTP-BINDING PROTEIN 2"/>
    <property type="match status" value="1"/>
</dbReference>
<dbReference type="Gene3D" id="6.10.140.1070">
    <property type="match status" value="2"/>
</dbReference>
<dbReference type="PROSITE" id="PS51710">
    <property type="entry name" value="G_OBG"/>
    <property type="match status" value="1"/>
</dbReference>
<dbReference type="EMBL" id="HBIJ01022970">
    <property type="protein sequence ID" value="CAE0374262.1"/>
    <property type="molecule type" value="Transcribed_RNA"/>
</dbReference>
<name>A0A7S3K462_9STRA</name>
<dbReference type="InterPro" id="IPR006073">
    <property type="entry name" value="GTP-bd"/>
</dbReference>
<dbReference type="GO" id="GO:0003924">
    <property type="term" value="F:GTPase activity"/>
    <property type="evidence" value="ECO:0007669"/>
    <property type="project" value="InterPro"/>
</dbReference>
<protein>
    <recommendedName>
        <fullName evidence="4">OBG-type G domain-containing protein</fullName>
    </recommendedName>
</protein>
<dbReference type="InterPro" id="IPR005225">
    <property type="entry name" value="Small_GTP-bd"/>
</dbReference>
<evidence type="ECO:0000259" key="4">
    <source>
        <dbReference type="PROSITE" id="PS51710"/>
    </source>
</evidence>
<evidence type="ECO:0000256" key="2">
    <source>
        <dbReference type="ARBA" id="ARBA00023134"/>
    </source>
</evidence>
<feature type="domain" description="OBG-type G" evidence="4">
    <location>
        <begin position="64"/>
        <end position="294"/>
    </location>
</feature>
<proteinExistence type="predicted"/>
<dbReference type="InterPro" id="IPR004095">
    <property type="entry name" value="TGS"/>
</dbReference>
<gene>
    <name evidence="5" type="ORF">ALAG00032_LOCUS15065</name>
</gene>
<dbReference type="Pfam" id="PF01926">
    <property type="entry name" value="MMR_HSR1"/>
    <property type="match status" value="1"/>
</dbReference>
<dbReference type="InterPro" id="IPR012676">
    <property type="entry name" value="TGS-like"/>
</dbReference>
<dbReference type="InterPro" id="IPR045001">
    <property type="entry name" value="DRG"/>
</dbReference>
<dbReference type="SUPFAM" id="SSF52540">
    <property type="entry name" value="P-loop containing nucleoside triphosphate hydrolases"/>
    <property type="match status" value="1"/>
</dbReference>
<dbReference type="InterPro" id="IPR031167">
    <property type="entry name" value="G_OBG"/>
</dbReference>
<sequence>MGIVERIKELEAEYARTQKNKATEGHLGLIKAKLAKLRGELLNEENSGGKGGGEGFAVSRSGDGRIALIGFPSVGKSSLLSALTDTESEAAGYEFTTLTCIPGNLIMNGCRIQLLDLPGIIEGAAHGKGRGREVIAVARTADLILIVLDAAKEGVNRHRTILERELETVGLRLNKNPPDVTITKKKLGGIKFNAIVPLTKLGDNPQKTIENILKEYKLHNAEILIRQDISTDELIDVIQGNRKYVKCLYVYNKIDMVTIEEIDALAREPRSVVISVKNQLHLDFLKQTLWDSMGLVRVFTKRKGAPPDLDDPVVLSEQRKFSSNTRSSSITVDVAAGRVSKHLVDLFAYAWVWGTSVKFSPQRVGKDHILHDEDVLQIVTKTNNQQKQEKDYSLRVQNYNKAIAEKRRTRTKQGKKKRSTAG</sequence>
<dbReference type="Gene3D" id="3.10.20.30">
    <property type="match status" value="1"/>
</dbReference>
<dbReference type="FunFam" id="3.40.50.300:FF:001436">
    <property type="entry name" value="Developmentally-regulated GTP-binding protein"/>
    <property type="match status" value="1"/>
</dbReference>
<evidence type="ECO:0000313" key="5">
    <source>
        <dbReference type="EMBL" id="CAE0374262.1"/>
    </source>
</evidence>
<dbReference type="NCBIfam" id="TIGR00231">
    <property type="entry name" value="small_GTP"/>
    <property type="match status" value="1"/>
</dbReference>
<keyword evidence="1" id="KW-0547">Nucleotide-binding</keyword>
<dbReference type="AlphaFoldDB" id="A0A7S3K462"/>
<dbReference type="PRINTS" id="PR00326">
    <property type="entry name" value="GTP1OBG"/>
</dbReference>
<feature type="region of interest" description="Disordered" evidence="3">
    <location>
        <begin position="403"/>
        <end position="422"/>
    </location>
</feature>
<evidence type="ECO:0000256" key="3">
    <source>
        <dbReference type="SAM" id="MobiDB-lite"/>
    </source>
</evidence>
<dbReference type="Pfam" id="PF16897">
    <property type="entry name" value="MMR_HSR1_Xtn"/>
    <property type="match status" value="1"/>
</dbReference>
<evidence type="ECO:0000256" key="1">
    <source>
        <dbReference type="ARBA" id="ARBA00022741"/>
    </source>
</evidence>
<dbReference type="InterPro" id="IPR012675">
    <property type="entry name" value="Beta-grasp_dom_sf"/>
</dbReference>
<keyword evidence="2" id="KW-0342">GTP-binding</keyword>
<reference evidence="5" key="1">
    <citation type="submission" date="2021-01" db="EMBL/GenBank/DDBJ databases">
        <authorList>
            <person name="Corre E."/>
            <person name="Pelletier E."/>
            <person name="Niang G."/>
            <person name="Scheremetjew M."/>
            <person name="Finn R."/>
            <person name="Kale V."/>
            <person name="Holt S."/>
            <person name="Cochrane G."/>
            <person name="Meng A."/>
            <person name="Brown T."/>
            <person name="Cohen L."/>
        </authorList>
    </citation>
    <scope>NUCLEOTIDE SEQUENCE</scope>
    <source>
        <strain evidence="5">CCMP1510</strain>
    </source>
</reference>
<dbReference type="InterPro" id="IPR027417">
    <property type="entry name" value="P-loop_NTPase"/>
</dbReference>
<dbReference type="InterPro" id="IPR006074">
    <property type="entry name" value="GTP1-OBG_CS"/>
</dbReference>
<dbReference type="GO" id="GO:0005525">
    <property type="term" value="F:GTP binding"/>
    <property type="evidence" value="ECO:0007669"/>
    <property type="project" value="UniProtKB-KW"/>
</dbReference>
<dbReference type="CDD" id="cd01896">
    <property type="entry name" value="DRG"/>
    <property type="match status" value="1"/>
</dbReference>